<dbReference type="PANTHER" id="PTHR12697:SF5">
    <property type="entry name" value="DEOXYHYPUSINE HYDROXYLASE"/>
    <property type="match status" value="1"/>
</dbReference>
<dbReference type="InterPro" id="IPR016024">
    <property type="entry name" value="ARM-type_fold"/>
</dbReference>
<dbReference type="SMART" id="SM00567">
    <property type="entry name" value="EZ_HEAT"/>
    <property type="match status" value="7"/>
</dbReference>
<dbReference type="Gene3D" id="1.25.10.10">
    <property type="entry name" value="Leucine-rich Repeat Variant"/>
    <property type="match status" value="4"/>
</dbReference>
<proteinExistence type="predicted"/>
<dbReference type="EMBL" id="RAZS01000008">
    <property type="protein sequence ID" value="RKN16600.1"/>
    <property type="molecule type" value="Genomic_DNA"/>
</dbReference>
<accession>A0ABX9R1S7</accession>
<dbReference type="SUPFAM" id="SSF48371">
    <property type="entry name" value="ARM repeat"/>
    <property type="match status" value="2"/>
</dbReference>
<dbReference type="Proteomes" id="UP000271548">
    <property type="component" value="Unassembled WGS sequence"/>
</dbReference>
<name>A0ABX9R1S7_9ACTN</name>
<protein>
    <submittedName>
        <fullName evidence="2">HEAT repeat domain-containing protein</fullName>
    </submittedName>
</protein>
<dbReference type="PANTHER" id="PTHR12697">
    <property type="entry name" value="PBS LYASE HEAT-LIKE PROTEIN"/>
    <property type="match status" value="1"/>
</dbReference>
<dbReference type="Pfam" id="PF13646">
    <property type="entry name" value="HEAT_2"/>
    <property type="match status" value="1"/>
</dbReference>
<gene>
    <name evidence="2" type="ORF">D7147_22850</name>
</gene>
<comment type="function">
    <text evidence="1">Catalyzes the hydroxylation of the N(6)-(4-aminobutyl)-L-lysine intermediate produced by deoxyhypusine synthase/DHPS on a critical lysine of the eukaryotic translation initiation factor 5A/eIF-5A. This is the second step of the post-translational modification of that lysine into an unusual amino acid residue named hypusine. Hypusination is unique to mature eIF-5A factor and is essential for its function.</text>
</comment>
<organism evidence="2 3">
    <name type="scientific">Micromonospora musae</name>
    <dbReference type="NCBI Taxonomy" id="1894970"/>
    <lineage>
        <taxon>Bacteria</taxon>
        <taxon>Bacillati</taxon>
        <taxon>Actinomycetota</taxon>
        <taxon>Actinomycetes</taxon>
        <taxon>Micromonosporales</taxon>
        <taxon>Micromonosporaceae</taxon>
        <taxon>Micromonospora</taxon>
    </lineage>
</organism>
<keyword evidence="3" id="KW-1185">Reference proteome</keyword>
<dbReference type="PROSITE" id="PS50077">
    <property type="entry name" value="HEAT_REPEAT"/>
    <property type="match status" value="1"/>
</dbReference>
<comment type="caution">
    <text evidence="2">The sequence shown here is derived from an EMBL/GenBank/DDBJ whole genome shotgun (WGS) entry which is preliminary data.</text>
</comment>
<sequence length="409" mass="43442">MGSFEAGMWHGARMIDSRGALEAVIRHAVELEDDYDDIAPTVSALATSGDITVVPQLVEALNRFLDEENFYGRDLIAGVLAGIDGVAALPVLLHASARDLGDDQDSLRAEIIELLHAHRAAGRRTVLECVTGDTPELRRVGLWALGFVAEAQDIELLTAASADSDSKVRSMAIGSLPDPATNDRAFEVLVTALGDVDEQVRVAAASSLSAATGRAEAVAPLAALADDQSVGVRTMAAYALGRIGSDAATPVLLRLLQDPDRHVRERSIEALGSIGGEAAVDTLLTLAADEDPDLRVQAAKALAKAADSDPRVTLQLTALARDDEAAVRAATISGLASSGTRRSHFAQILIELTDDPAPMVRQRIAVVVRYLANDTARSILRRYANDTDPSVRRLASTELDRFDVCRSES</sequence>
<dbReference type="InterPro" id="IPR004155">
    <property type="entry name" value="PBS_lyase_HEAT"/>
</dbReference>
<evidence type="ECO:0000313" key="3">
    <source>
        <dbReference type="Proteomes" id="UP000271548"/>
    </source>
</evidence>
<evidence type="ECO:0000256" key="1">
    <source>
        <dbReference type="ARBA" id="ARBA00045876"/>
    </source>
</evidence>
<reference evidence="2 3" key="1">
    <citation type="submission" date="2018-09" db="EMBL/GenBank/DDBJ databases">
        <title>Micromonospora sp. nov. MS1-9, isolated from a root of Musa sp.</title>
        <authorList>
            <person name="Kuncharoen N."/>
            <person name="Kudo T."/>
            <person name="Ohkuma M."/>
            <person name="Yuki M."/>
            <person name="Tanasupawat S."/>
        </authorList>
    </citation>
    <scope>NUCLEOTIDE SEQUENCE [LARGE SCALE GENOMIC DNA]</scope>
    <source>
        <strain evidence="2 3">NGC1-4</strain>
    </source>
</reference>
<evidence type="ECO:0000313" key="2">
    <source>
        <dbReference type="EMBL" id="RKN16600.1"/>
    </source>
</evidence>
<dbReference type="InterPro" id="IPR021133">
    <property type="entry name" value="HEAT_type_2"/>
</dbReference>
<dbReference type="InterPro" id="IPR011989">
    <property type="entry name" value="ARM-like"/>
</dbReference>